<dbReference type="Gene3D" id="3.30.70.330">
    <property type="match status" value="1"/>
</dbReference>
<keyword evidence="3" id="KW-0469">Meiosis</keyword>
<dbReference type="Pfam" id="PF04059">
    <property type="entry name" value="RRM_2"/>
    <property type="match status" value="1"/>
</dbReference>
<feature type="domain" description="RRM" evidence="6">
    <location>
        <begin position="176"/>
        <end position="249"/>
    </location>
</feature>
<keyword evidence="8" id="KW-1185">Reference proteome</keyword>
<evidence type="ECO:0000313" key="7">
    <source>
        <dbReference type="EMBL" id="KAE8661526.1"/>
    </source>
</evidence>
<feature type="compositionally biased region" description="Pro residues" evidence="5">
    <location>
        <begin position="274"/>
        <end position="285"/>
    </location>
</feature>
<dbReference type="AlphaFoldDB" id="A0A6A2XHF9"/>
<dbReference type="FunFam" id="3.30.70.330:FF:000101">
    <property type="entry name" value="Protein MEI2-like 1"/>
    <property type="match status" value="1"/>
</dbReference>
<dbReference type="PROSITE" id="PS50102">
    <property type="entry name" value="RRM"/>
    <property type="match status" value="1"/>
</dbReference>
<evidence type="ECO:0000256" key="1">
    <source>
        <dbReference type="ARBA" id="ARBA00022737"/>
    </source>
</evidence>
<dbReference type="Pfam" id="PF00076">
    <property type="entry name" value="RRM_1"/>
    <property type="match status" value="1"/>
</dbReference>
<evidence type="ECO:0000256" key="4">
    <source>
        <dbReference type="PROSITE-ProRule" id="PRU00176"/>
    </source>
</evidence>
<comment type="caution">
    <text evidence="7">The sequence shown here is derived from an EMBL/GenBank/DDBJ whole genome shotgun (WGS) entry which is preliminary data.</text>
</comment>
<keyword evidence="1" id="KW-0677">Repeat</keyword>
<feature type="compositionally biased region" description="Polar residues" evidence="5">
    <location>
        <begin position="304"/>
        <end position="320"/>
    </location>
</feature>
<accession>A0A6A2XHF9</accession>
<dbReference type="GO" id="GO:0003723">
    <property type="term" value="F:RNA binding"/>
    <property type="evidence" value="ECO:0007669"/>
    <property type="project" value="UniProtKB-UniRule"/>
</dbReference>
<sequence>MAETGPVVFHGNYLDPSAQEFWPAQNGVFQPQFHLFRPSQLYYPYAAPPLTVSFAGGGMAQFHTADTHICSSTYTFADRVRYGFHDGFAPAATSSSKCGDDEGVDVGSMRCERVCDEGRIGGVRGNTRAGLDLDPGESDACTQLPRPQRGLISKGAVGAHFIIPSSNTFPDGNNQGTVVVFNLDPGVSSSELRDILQVYGPVKELRETPSKTHQKFVEFYDVRDAAKALREMNGKEINGKQVIIEFSRPGGYNRKFINSCTHNIPLTAGKYNRPPSPPPPPPPPFLAQRLSNGYSPNIPPRSFLSRSQSPTKKAINSSKGKPNENNKRRSSVGTPVAGGGGAKKTAKNQNNKLTQRSSNGIKPQCRGRLKKSLLNMLDNHCVNCNEQIVNTDDDQPLSSYDFVYLPVDFNNKCNVGYGFVNMTSPEATWRLYKAVHHQHWEVFNSRKICEVTNAGVQGLEALKEHFSNSKFPCETDHYLPVVFAPARDGKQLTEPVPIVGEKQQSINGENSSKSDEEQENDDDQHSDNGATIANHFNSVSQRANGGVVLEVAMASGRPWRSPWHPGDLCVFYKGIGRHAINMGRGNAWGRGCMGRGNAWGGNAWGRGWCIGRGKTFL</sequence>
<dbReference type="InterPro" id="IPR012677">
    <property type="entry name" value="Nucleotide-bd_a/b_plait_sf"/>
</dbReference>
<keyword evidence="2 4" id="KW-0694">RNA-binding</keyword>
<name>A0A6A2XHF9_HIBSY</name>
<dbReference type="GO" id="GO:0051321">
    <property type="term" value="P:meiotic cell cycle"/>
    <property type="evidence" value="ECO:0007669"/>
    <property type="project" value="UniProtKB-KW"/>
</dbReference>
<dbReference type="SUPFAM" id="SSF54928">
    <property type="entry name" value="RNA-binding domain, RBD"/>
    <property type="match status" value="1"/>
</dbReference>
<feature type="region of interest" description="Disordered" evidence="5">
    <location>
        <begin position="495"/>
        <end position="531"/>
    </location>
</feature>
<reference evidence="7" key="1">
    <citation type="submission" date="2019-09" db="EMBL/GenBank/DDBJ databases">
        <title>Draft genome information of white flower Hibiscus syriacus.</title>
        <authorList>
            <person name="Kim Y.-M."/>
        </authorList>
    </citation>
    <scope>NUCLEOTIDE SEQUENCE [LARGE SCALE GENOMIC DNA]</scope>
    <source>
        <strain evidence="7">YM2019G1</strain>
    </source>
</reference>
<gene>
    <name evidence="7" type="ORF">F3Y22_tig00113725pilonHSYRG00793</name>
</gene>
<dbReference type="InterPro" id="IPR035979">
    <property type="entry name" value="RBD_domain_sf"/>
</dbReference>
<evidence type="ECO:0000256" key="3">
    <source>
        <dbReference type="ARBA" id="ARBA00023254"/>
    </source>
</evidence>
<evidence type="ECO:0000259" key="6">
    <source>
        <dbReference type="PROSITE" id="PS50102"/>
    </source>
</evidence>
<dbReference type="Proteomes" id="UP000436088">
    <property type="component" value="Unassembled WGS sequence"/>
</dbReference>
<dbReference type="InterPro" id="IPR000504">
    <property type="entry name" value="RRM_dom"/>
</dbReference>
<feature type="compositionally biased region" description="Polar residues" evidence="5">
    <location>
        <begin position="502"/>
        <end position="511"/>
    </location>
</feature>
<dbReference type="SMART" id="SM00360">
    <property type="entry name" value="RRM"/>
    <property type="match status" value="1"/>
</dbReference>
<evidence type="ECO:0000313" key="8">
    <source>
        <dbReference type="Proteomes" id="UP000436088"/>
    </source>
</evidence>
<dbReference type="EMBL" id="VEPZ02001720">
    <property type="protein sequence ID" value="KAE8661526.1"/>
    <property type="molecule type" value="Genomic_DNA"/>
</dbReference>
<protein>
    <submittedName>
        <fullName evidence="7">Terminal EAR1-like 1, putative isoform 2</fullName>
    </submittedName>
</protein>
<organism evidence="7 8">
    <name type="scientific">Hibiscus syriacus</name>
    <name type="common">Rose of Sharon</name>
    <dbReference type="NCBI Taxonomy" id="106335"/>
    <lineage>
        <taxon>Eukaryota</taxon>
        <taxon>Viridiplantae</taxon>
        <taxon>Streptophyta</taxon>
        <taxon>Embryophyta</taxon>
        <taxon>Tracheophyta</taxon>
        <taxon>Spermatophyta</taxon>
        <taxon>Magnoliopsida</taxon>
        <taxon>eudicotyledons</taxon>
        <taxon>Gunneridae</taxon>
        <taxon>Pentapetalae</taxon>
        <taxon>rosids</taxon>
        <taxon>malvids</taxon>
        <taxon>Malvales</taxon>
        <taxon>Malvaceae</taxon>
        <taxon>Malvoideae</taxon>
        <taxon>Hibiscus</taxon>
    </lineage>
</organism>
<dbReference type="InterPro" id="IPR007201">
    <property type="entry name" value="Mei2-like_Rrm_C"/>
</dbReference>
<evidence type="ECO:0000256" key="5">
    <source>
        <dbReference type="SAM" id="MobiDB-lite"/>
    </source>
</evidence>
<feature type="region of interest" description="Disordered" evidence="5">
    <location>
        <begin position="267"/>
        <end position="365"/>
    </location>
</feature>
<dbReference type="PANTHER" id="PTHR23189">
    <property type="entry name" value="RNA RECOGNITION MOTIF-CONTAINING"/>
    <property type="match status" value="1"/>
</dbReference>
<proteinExistence type="predicted"/>
<evidence type="ECO:0000256" key="2">
    <source>
        <dbReference type="ARBA" id="ARBA00022884"/>
    </source>
</evidence>